<dbReference type="EMBL" id="CP101527">
    <property type="protein sequence ID" value="UZW74256.1"/>
    <property type="molecule type" value="Genomic_DNA"/>
</dbReference>
<dbReference type="RefSeq" id="WP_251811143.1">
    <property type="nucleotide sequence ID" value="NZ_CP101527.1"/>
</dbReference>
<proteinExistence type="inferred from homology"/>
<comment type="similarity">
    <text evidence="2">Belongs to the TacA antitoxin family.</text>
</comment>
<dbReference type="GO" id="GO:0006355">
    <property type="term" value="P:regulation of DNA-templated transcription"/>
    <property type="evidence" value="ECO:0007669"/>
    <property type="project" value="InterPro"/>
</dbReference>
<name>A0A9E8KIT4_9ALTE</name>
<dbReference type="Pfam" id="PF08681">
    <property type="entry name" value="TacA1"/>
    <property type="match status" value="1"/>
</dbReference>
<organism evidence="3 4">
    <name type="scientific">Alkalimarinus sediminis</name>
    <dbReference type="NCBI Taxonomy" id="1632866"/>
    <lineage>
        <taxon>Bacteria</taxon>
        <taxon>Pseudomonadati</taxon>
        <taxon>Pseudomonadota</taxon>
        <taxon>Gammaproteobacteria</taxon>
        <taxon>Alteromonadales</taxon>
        <taxon>Alteromonadaceae</taxon>
        <taxon>Alkalimarinus</taxon>
    </lineage>
</organism>
<dbReference type="InterPro" id="IPR014795">
    <property type="entry name" value="TacA_1-like"/>
</dbReference>
<dbReference type="InterPro" id="IPR010985">
    <property type="entry name" value="Ribbon_hlx_hlx"/>
</dbReference>
<protein>
    <submittedName>
        <fullName evidence="3">DUF1778 domain-containing protein</fullName>
    </submittedName>
</protein>
<dbReference type="PANTHER" id="PTHR35401">
    <property type="entry name" value="COPG FAMILY HELIX-TURN-HELIX PROTEIN-RELATED-RELATED"/>
    <property type="match status" value="1"/>
</dbReference>
<dbReference type="Gene3D" id="1.20.5.780">
    <property type="entry name" value="Single helix bin"/>
    <property type="match status" value="1"/>
</dbReference>
<keyword evidence="1" id="KW-1277">Toxin-antitoxin system</keyword>
<dbReference type="Proteomes" id="UP001164472">
    <property type="component" value="Chromosome"/>
</dbReference>
<sequence>MNHAAQTQNDRINLRLKHNAKLMLERAASFEGQTISKFVLSSALANAEKTIQKHEVMSLNTQDSEAFFNALASPVQFNNKLSSALEEHDERVSSK</sequence>
<evidence type="ECO:0000256" key="1">
    <source>
        <dbReference type="ARBA" id="ARBA00022649"/>
    </source>
</evidence>
<dbReference type="PANTHER" id="PTHR35401:SF2">
    <property type="entry name" value="ABC-TYPE TRANSPORT SYSTEM"/>
    <property type="match status" value="1"/>
</dbReference>
<evidence type="ECO:0000313" key="3">
    <source>
        <dbReference type="EMBL" id="UZW74256.1"/>
    </source>
</evidence>
<dbReference type="SUPFAM" id="SSF47598">
    <property type="entry name" value="Ribbon-helix-helix"/>
    <property type="match status" value="1"/>
</dbReference>
<evidence type="ECO:0000256" key="2">
    <source>
        <dbReference type="ARBA" id="ARBA00049988"/>
    </source>
</evidence>
<dbReference type="AlphaFoldDB" id="A0A9E8KIT4"/>
<dbReference type="KEGG" id="asem:NNL22_14685"/>
<reference evidence="3" key="1">
    <citation type="submission" date="2022-07" db="EMBL/GenBank/DDBJ databases">
        <title>Alkalimarinus sp. nov., isolated from gut of a Alitta virens.</title>
        <authorList>
            <person name="Yang A.I."/>
            <person name="Shin N.-R."/>
        </authorList>
    </citation>
    <scope>NUCLEOTIDE SEQUENCE</scope>
    <source>
        <strain evidence="3">FA028</strain>
    </source>
</reference>
<keyword evidence="4" id="KW-1185">Reference proteome</keyword>
<gene>
    <name evidence="3" type="ORF">NNL22_14685</name>
</gene>
<evidence type="ECO:0000313" key="4">
    <source>
        <dbReference type="Proteomes" id="UP001164472"/>
    </source>
</evidence>
<accession>A0A9E8KIT4</accession>